<evidence type="ECO:0008006" key="5">
    <source>
        <dbReference type="Google" id="ProtNLM"/>
    </source>
</evidence>
<dbReference type="Proteomes" id="UP000275385">
    <property type="component" value="Unassembled WGS sequence"/>
</dbReference>
<reference evidence="3 4" key="1">
    <citation type="submission" date="2018-08" db="EMBL/GenBank/DDBJ databases">
        <title>Draft genome of the lignicolous fungus Coniochaeta pulveracea.</title>
        <authorList>
            <person name="Borstlap C.J."/>
            <person name="De Witt R.N."/>
            <person name="Botha A."/>
            <person name="Volschenk H."/>
        </authorList>
    </citation>
    <scope>NUCLEOTIDE SEQUENCE [LARGE SCALE GENOMIC DNA]</scope>
    <source>
        <strain evidence="3 4">CAB683</strain>
    </source>
</reference>
<dbReference type="OrthoDB" id="429813at2759"/>
<dbReference type="STRING" id="177199.A0A420YGK8"/>
<evidence type="ECO:0000313" key="3">
    <source>
        <dbReference type="EMBL" id="RKU46996.1"/>
    </source>
</evidence>
<dbReference type="AlphaFoldDB" id="A0A420YGK8"/>
<accession>A0A420YGK8</accession>
<evidence type="ECO:0000256" key="2">
    <source>
        <dbReference type="ARBA" id="ARBA00022553"/>
    </source>
</evidence>
<protein>
    <recommendedName>
        <fullName evidence="5">AMP-dependent synthetase/ligase domain-containing protein</fullName>
    </recommendedName>
</protein>
<gene>
    <name evidence="3" type="ORF">DL546_007719</name>
</gene>
<dbReference type="InterPro" id="IPR051414">
    <property type="entry name" value="Adenylate-forming_Reductase"/>
</dbReference>
<sequence>MFDSEVMGAEWRPLAEKPEVRELVVRRQDLQDPGNQAVFYTFPDLSEWSTKDLYSPHPTLPDHWLYRGRADTVIVFSNGEKLNSLTLEDVIVGHPAVKGALVVGQD</sequence>
<proteinExistence type="predicted"/>
<dbReference type="PANTHER" id="PTHR43439">
    <property type="entry name" value="PHENYLACETATE-COENZYME A LIGASE"/>
    <property type="match status" value="1"/>
</dbReference>
<dbReference type="Pfam" id="PF23562">
    <property type="entry name" value="AMP-binding_C_3"/>
    <property type="match status" value="1"/>
</dbReference>
<comment type="caution">
    <text evidence="3">The sequence shown here is derived from an EMBL/GenBank/DDBJ whole genome shotgun (WGS) entry which is preliminary data.</text>
</comment>
<keyword evidence="1" id="KW-0596">Phosphopantetheine</keyword>
<dbReference type="PANTHER" id="PTHR43439:SF2">
    <property type="entry name" value="ENZYME, PUTATIVE (JCVI)-RELATED"/>
    <property type="match status" value="1"/>
</dbReference>
<dbReference type="EMBL" id="QVQW01000011">
    <property type="protein sequence ID" value="RKU46996.1"/>
    <property type="molecule type" value="Genomic_DNA"/>
</dbReference>
<organism evidence="3 4">
    <name type="scientific">Coniochaeta pulveracea</name>
    <dbReference type="NCBI Taxonomy" id="177199"/>
    <lineage>
        <taxon>Eukaryota</taxon>
        <taxon>Fungi</taxon>
        <taxon>Dikarya</taxon>
        <taxon>Ascomycota</taxon>
        <taxon>Pezizomycotina</taxon>
        <taxon>Sordariomycetes</taxon>
        <taxon>Sordariomycetidae</taxon>
        <taxon>Coniochaetales</taxon>
        <taxon>Coniochaetaceae</taxon>
        <taxon>Coniochaeta</taxon>
    </lineage>
</organism>
<evidence type="ECO:0000313" key="4">
    <source>
        <dbReference type="Proteomes" id="UP000275385"/>
    </source>
</evidence>
<keyword evidence="2" id="KW-0597">Phosphoprotein</keyword>
<name>A0A420YGK8_9PEZI</name>
<evidence type="ECO:0000256" key="1">
    <source>
        <dbReference type="ARBA" id="ARBA00022450"/>
    </source>
</evidence>
<keyword evidence="4" id="KW-1185">Reference proteome</keyword>
<dbReference type="SUPFAM" id="SSF56801">
    <property type="entry name" value="Acetyl-CoA synthetase-like"/>
    <property type="match status" value="1"/>
</dbReference>